<name>A0A286UBL0_9AGAM</name>
<dbReference type="Proteomes" id="UP000217199">
    <property type="component" value="Unassembled WGS sequence"/>
</dbReference>
<proteinExistence type="predicted"/>
<keyword evidence="3" id="KW-1185">Reference proteome</keyword>
<dbReference type="EMBL" id="NBII01000007">
    <property type="protein sequence ID" value="PAV16958.1"/>
    <property type="molecule type" value="Genomic_DNA"/>
</dbReference>
<feature type="compositionally biased region" description="Low complexity" evidence="1">
    <location>
        <begin position="19"/>
        <end position="36"/>
    </location>
</feature>
<feature type="region of interest" description="Disordered" evidence="1">
    <location>
        <begin position="1"/>
        <end position="43"/>
    </location>
</feature>
<gene>
    <name evidence="2" type="ORF">PNOK_0702200</name>
</gene>
<organism evidence="2 3">
    <name type="scientific">Pyrrhoderma noxium</name>
    <dbReference type="NCBI Taxonomy" id="2282107"/>
    <lineage>
        <taxon>Eukaryota</taxon>
        <taxon>Fungi</taxon>
        <taxon>Dikarya</taxon>
        <taxon>Basidiomycota</taxon>
        <taxon>Agaricomycotina</taxon>
        <taxon>Agaricomycetes</taxon>
        <taxon>Hymenochaetales</taxon>
        <taxon>Hymenochaetaceae</taxon>
        <taxon>Pyrrhoderma</taxon>
    </lineage>
</organism>
<reference evidence="2 3" key="1">
    <citation type="journal article" date="2017" name="Mol. Ecol.">
        <title>Comparative and population genomic landscape of Phellinus noxius: A hypervariable fungus causing root rot in trees.</title>
        <authorList>
            <person name="Chung C.L."/>
            <person name="Lee T.J."/>
            <person name="Akiba M."/>
            <person name="Lee H.H."/>
            <person name="Kuo T.H."/>
            <person name="Liu D."/>
            <person name="Ke H.M."/>
            <person name="Yokoi T."/>
            <person name="Roa M.B."/>
            <person name="Lu M.J."/>
            <person name="Chang Y.Y."/>
            <person name="Ann P.J."/>
            <person name="Tsai J.N."/>
            <person name="Chen C.Y."/>
            <person name="Tzean S.S."/>
            <person name="Ota Y."/>
            <person name="Hattori T."/>
            <person name="Sahashi N."/>
            <person name="Liou R.F."/>
            <person name="Kikuchi T."/>
            <person name="Tsai I.J."/>
        </authorList>
    </citation>
    <scope>NUCLEOTIDE SEQUENCE [LARGE SCALE GENOMIC DNA]</scope>
    <source>
        <strain evidence="2 3">FFPRI411160</strain>
    </source>
</reference>
<accession>A0A286UBL0</accession>
<dbReference type="InParanoid" id="A0A286UBL0"/>
<evidence type="ECO:0000313" key="3">
    <source>
        <dbReference type="Proteomes" id="UP000217199"/>
    </source>
</evidence>
<evidence type="ECO:0000256" key="1">
    <source>
        <dbReference type="SAM" id="MobiDB-lite"/>
    </source>
</evidence>
<feature type="region of interest" description="Disordered" evidence="1">
    <location>
        <begin position="60"/>
        <end position="97"/>
    </location>
</feature>
<evidence type="ECO:0000313" key="2">
    <source>
        <dbReference type="EMBL" id="PAV16958.1"/>
    </source>
</evidence>
<comment type="caution">
    <text evidence="2">The sequence shown here is derived from an EMBL/GenBank/DDBJ whole genome shotgun (WGS) entry which is preliminary data.</text>
</comment>
<sequence>MSFDWTSSDSSKHCNEQTSSMMQGSSQGQSSQPSSSKTGGLLGINDFDFETLIEILGTNGDSHKREATKKLPKSQEEAATEGLQMDIPEPELDSAPPYLDERDHILANNHDRKSLSPVAINSLPLASGDKGLPNPINNATITRKESSSKGTNRPKKKPSTQIDVPQQCTAPHVTRGDIGHKINTTANVRPSFSRLSRDLGIAVTEAKDQVTDLRTKLQALKDEVKTMAPHLYHRAFEDSHNRNTAKGPVVTPATERDLVATLTEEETRRGLTNICRILNIDPTTLIQPTQGSKTYVGRDQSPDLDDILRSLKLVRELDGLVWKRSQSESGDTHAMGHTNSNTYSEENIQSILDHIRLWERTARSRTKRTNSTT</sequence>
<feature type="compositionally biased region" description="Basic and acidic residues" evidence="1">
    <location>
        <begin position="61"/>
        <end position="76"/>
    </location>
</feature>
<feature type="region of interest" description="Disordered" evidence="1">
    <location>
        <begin position="124"/>
        <end position="165"/>
    </location>
</feature>
<dbReference type="OrthoDB" id="3267244at2759"/>
<dbReference type="AlphaFoldDB" id="A0A286UBL0"/>
<protein>
    <submittedName>
        <fullName evidence="2">Uncharacterized protein</fullName>
    </submittedName>
</protein>